<keyword evidence="2" id="KW-1185">Reference proteome</keyword>
<accession>A0ACA9QB23</accession>
<dbReference type="Proteomes" id="UP000789702">
    <property type="component" value="Unassembled WGS sequence"/>
</dbReference>
<evidence type="ECO:0000313" key="1">
    <source>
        <dbReference type="EMBL" id="CAG8741039.1"/>
    </source>
</evidence>
<gene>
    <name evidence="1" type="ORF">DHETER_LOCUS14046</name>
</gene>
<comment type="caution">
    <text evidence="1">The sequence shown here is derived from an EMBL/GenBank/DDBJ whole genome shotgun (WGS) entry which is preliminary data.</text>
</comment>
<name>A0ACA9QB23_9GLOM</name>
<feature type="non-terminal residue" evidence="1">
    <location>
        <position position="1"/>
    </location>
</feature>
<organism evidence="1 2">
    <name type="scientific">Dentiscutata heterogama</name>
    <dbReference type="NCBI Taxonomy" id="1316150"/>
    <lineage>
        <taxon>Eukaryota</taxon>
        <taxon>Fungi</taxon>
        <taxon>Fungi incertae sedis</taxon>
        <taxon>Mucoromycota</taxon>
        <taxon>Glomeromycotina</taxon>
        <taxon>Glomeromycetes</taxon>
        <taxon>Diversisporales</taxon>
        <taxon>Gigasporaceae</taxon>
        <taxon>Dentiscutata</taxon>
    </lineage>
</organism>
<proteinExistence type="predicted"/>
<evidence type="ECO:0000313" key="2">
    <source>
        <dbReference type="Proteomes" id="UP000789702"/>
    </source>
</evidence>
<protein>
    <submittedName>
        <fullName evidence="1">14975_t:CDS:1</fullName>
    </submittedName>
</protein>
<sequence>VTPPLDSPLTETDPCSRSFYYNIRMYKSALAFTSIEAKIDPKITRTSSIYTFCIYVVAIIMVKDTQGAEQLNQDIMLHIHEDGLQWISELHCCYTPLHYVLMFPRGKDGWHSNIPVCDTSNNIQYKEESDINNENEEHKSNKCVTAMNYFAYRL</sequence>
<reference evidence="1" key="1">
    <citation type="submission" date="2021-06" db="EMBL/GenBank/DDBJ databases">
        <authorList>
            <person name="Kallberg Y."/>
            <person name="Tangrot J."/>
            <person name="Rosling A."/>
        </authorList>
    </citation>
    <scope>NUCLEOTIDE SEQUENCE</scope>
    <source>
        <strain evidence="1">IL203A</strain>
    </source>
</reference>
<dbReference type="EMBL" id="CAJVPU010041251">
    <property type="protein sequence ID" value="CAG8741039.1"/>
    <property type="molecule type" value="Genomic_DNA"/>
</dbReference>